<keyword evidence="5" id="KW-0675">Receptor</keyword>
<dbReference type="GO" id="GO:0019867">
    <property type="term" value="C:outer membrane"/>
    <property type="evidence" value="ECO:0007669"/>
    <property type="project" value="InterPro"/>
</dbReference>
<dbReference type="EMBL" id="RBKU01000001">
    <property type="protein sequence ID" value="RKR81801.1"/>
    <property type="molecule type" value="Genomic_DNA"/>
</dbReference>
<dbReference type="SMART" id="SM00965">
    <property type="entry name" value="STN"/>
    <property type="match status" value="1"/>
</dbReference>
<dbReference type="Pfam" id="PF07660">
    <property type="entry name" value="STN"/>
    <property type="match status" value="1"/>
</dbReference>
<protein>
    <submittedName>
        <fullName evidence="5">TonB-dependent receptor-like protein</fullName>
    </submittedName>
</protein>
<evidence type="ECO:0000256" key="3">
    <source>
        <dbReference type="ARBA" id="ARBA00023237"/>
    </source>
</evidence>
<organism evidence="5 6">
    <name type="scientific">Mucilaginibacter gracilis</name>
    <dbReference type="NCBI Taxonomy" id="423350"/>
    <lineage>
        <taxon>Bacteria</taxon>
        <taxon>Pseudomonadati</taxon>
        <taxon>Bacteroidota</taxon>
        <taxon>Sphingobacteriia</taxon>
        <taxon>Sphingobacteriales</taxon>
        <taxon>Sphingobacteriaceae</taxon>
        <taxon>Mucilaginibacter</taxon>
    </lineage>
</organism>
<dbReference type="RefSeq" id="WP_121197471.1">
    <property type="nucleotide sequence ID" value="NZ_RBKU01000001.1"/>
</dbReference>
<keyword evidence="3" id="KW-0998">Cell outer membrane</keyword>
<dbReference type="SUPFAM" id="SSF56935">
    <property type="entry name" value="Porins"/>
    <property type="match status" value="1"/>
</dbReference>
<keyword evidence="2" id="KW-0472">Membrane</keyword>
<dbReference type="Proteomes" id="UP000268007">
    <property type="component" value="Unassembled WGS sequence"/>
</dbReference>
<dbReference type="InterPro" id="IPR011662">
    <property type="entry name" value="Secretin/TonB_short_N"/>
</dbReference>
<keyword evidence="6" id="KW-1185">Reference proteome</keyword>
<name>A0A495IZJ6_9SPHI</name>
<evidence type="ECO:0000256" key="1">
    <source>
        <dbReference type="ARBA" id="ARBA00022448"/>
    </source>
</evidence>
<gene>
    <name evidence="5" type="ORF">BDD43_1957</name>
</gene>
<dbReference type="SUPFAM" id="SSF49464">
    <property type="entry name" value="Carboxypeptidase regulatory domain-like"/>
    <property type="match status" value="1"/>
</dbReference>
<evidence type="ECO:0000259" key="4">
    <source>
        <dbReference type="SMART" id="SM00965"/>
    </source>
</evidence>
<proteinExistence type="predicted"/>
<reference evidence="5 6" key="1">
    <citation type="submission" date="2018-10" db="EMBL/GenBank/DDBJ databases">
        <title>Genomic Encyclopedia of Archaeal and Bacterial Type Strains, Phase II (KMG-II): from individual species to whole genera.</title>
        <authorList>
            <person name="Goeker M."/>
        </authorList>
    </citation>
    <scope>NUCLEOTIDE SEQUENCE [LARGE SCALE GENOMIC DNA]</scope>
    <source>
        <strain evidence="5 6">DSM 18602</strain>
    </source>
</reference>
<dbReference type="Gene3D" id="2.170.130.10">
    <property type="entry name" value="TonB-dependent receptor, plug domain"/>
    <property type="match status" value="1"/>
</dbReference>
<comment type="caution">
    <text evidence="5">The sequence shown here is derived from an EMBL/GenBank/DDBJ whole genome shotgun (WGS) entry which is preliminary data.</text>
</comment>
<evidence type="ECO:0000313" key="6">
    <source>
        <dbReference type="Proteomes" id="UP000268007"/>
    </source>
</evidence>
<dbReference type="InterPro" id="IPR008969">
    <property type="entry name" value="CarboxyPept-like_regulatory"/>
</dbReference>
<dbReference type="InterPro" id="IPR012910">
    <property type="entry name" value="Plug_dom"/>
</dbReference>
<evidence type="ECO:0000256" key="2">
    <source>
        <dbReference type="ARBA" id="ARBA00023136"/>
    </source>
</evidence>
<dbReference type="Pfam" id="PF07715">
    <property type="entry name" value="Plug"/>
    <property type="match status" value="1"/>
</dbReference>
<dbReference type="InterPro" id="IPR037066">
    <property type="entry name" value="Plug_dom_sf"/>
</dbReference>
<sequence>MRINFRAIIITIISVLVYAKGYSQITIHEKNVEVQKIFKSIEQQSKLTFLYDSQDIKGIPKVTVNIDNGTIQEALNQAFKGQPLTYKVIAQTILVKKEQPKVTPEKKAIVPLKGRVVDGNQLPIKDVTIRELKLGSVTQTNINGEFKILGTNSGTITVAAPGFAKKSISYSDTSYLDIMLEKGASQTFDLAEVNIQSNDVKENPTKFINLENRSYMNLSQVLQGTIPGLSLQVVNSSSKTVTSVDAYVHSYLGNTVLTFIRFSVEDFLVYKGQTEGQNIINILLRGTNIPASISTLYHINTTTTVTNALVPEIRGANNFGSNVSNMLVVIDGFPQDGFPANYPMTNVESIEVIKDPKELVKWGSRAAGGAILIRSKPAKAGKLLVNYSASFYYSPAPKFNRDKLKLSDSRTYLNYLRDVDSILNNSYGATPFGLSPAKQLLSQKKLGTITASKFNTKWDSLSRLNNESQLNMLQQDSYSQNHTLTVSGGTLAYKFTAIGNYIGGQGNDLGGNNKTYSFILNNNFNLLKNKLHIRWLINYSDEKTKSGYSFSPTNVGLDPYQMLLDGQGNYIYDYTKLSASANQQIVSRGYKNYGVNLLEDARLNDLTSSVINKQSNFSMNWNLLPGLSWASSVIYTHKDNGTRNLYDGESSYARQLVDTYGQLTNNGVIFYVPYGNILKSTNSIYDNTNIRSGLSYYKSLGKHTFNISLGGAASSVSTNSPSNMTLFGYNANTNTSTPVYLPTNPSTQSTITNFYSLFSGASSSAYPYSLTQPQGGDTTINRNLNGNVVLEYRFSDRIRANGSYIANLNPLYGQAAIYSVQSSYKSDVTGRVVKNWNGFLKDVFLSVGTTGIIMPDLPAQYKNTRYLQTYFNNYTIWVSGTSPTQQEGQSSKNLYQKLTLAFADSAIVAYGAYNTQTTKGDLTATNSNSAANNTTTTARYLSGGFAVFLRKKLLNFRLNYDRSPEGDAQYNGNFNYNISRESFFKSNTISDLEFNATLQEISPYQGLSLMQSTNIPTDGSYSQAINSDFSILPSANRTFEVHGKIGINNNKHTLDLRYYDQTSSGLNNNLNVLTDPTTGLSNHVSYSSITNKGVEFFFNTAIFKSDKFSYNITINGAHNTNIARSVPVTNFTATSDYTIALRNGYDISNIWAPKWAGLNSSGDPQIYDKNGKVTSVLDSATVASSLVKQGVTKAPWTGGLIQEFRLHQFFARAAVTFNLGYVMRYYLPYPGNDSETSSLVADRWRKPGDENFTDVPKISASGANTYREFVTRYSSNSILPADNIRLQEIMVGCNVPNRYLQKYGISFLVVTLQVQNLTYWARNKYNIDPATVAVDGRIGNPLPRIYSCNLSMNF</sequence>
<accession>A0A495IZJ6</accession>
<dbReference type="OrthoDB" id="9768177at2"/>
<feature type="domain" description="Secretin/TonB short N-terminal" evidence="4">
    <location>
        <begin position="47"/>
        <end position="98"/>
    </location>
</feature>
<evidence type="ECO:0000313" key="5">
    <source>
        <dbReference type="EMBL" id="RKR81801.1"/>
    </source>
</evidence>
<keyword evidence="1" id="KW-0813">Transport</keyword>